<sequence length="738" mass="83537">MEQTYQYAWIIPFVPLPVPMLIGVGLLLFPTATKNLRRMWAFPSILLLSIVMIFSINLSIQQINSSSIYQYVWSWTINNDFSLEFGYLIDPLTSIMSMLITTVGIMVLIYSDNYMAHDQGYLRFFAYMSFFSTSMLGLVTSSNLIQIYIFWELVGMCSYLLIGFWFTRPIAANACQKAFVTNRVGDFGLLLGILGFYWITGSFEFRDLFEILNNLIYNNQVNSSFVTLCAALLFTGAVAKSAQFPLHVWLPDAMEGPTPISALIHAATMVAAGIFLVARLLPLFIVIPYIMNLISFIGIITVLLGATLALAQKDIKRGLAYSTMSQLGYMMLALGMGSYRSALFHLITHAYSKALLFLGSGSIIHSMETLVGYSPDKSQNMVLMGGLRKHVPITQIAFLLGTISLCGIPPLACFWSKDEILNDSWLYSPIFAIIAWTTAGLTAFYMFRIYLLTFEGHLNVHFQNYSGKQNTPFYSISLWGKGGSKRINKNFRLLKMNNSKSSSFFSKKTYRSDKNVRNRVGPFITIVHFENKKDYSYPYESDNTILFPLLVLGIFTLFVGSLGIPFNQELDILTKWLTPSINLLHQKLNDSIDWYEFLKDAIFSVSIAYFGIFIASFLYKPIYSSFKNFDLINLFVKTGPKRSLWDKILNGLYNWSYNRAYIDAFYTTSLTGTIRGLAQLTHFFDRRVIDGITNGVGVISFFVGEGIKYVGGGRISSYLFFYLSCVSIFLLGLYFPVF</sequence>
<dbReference type="Pfam" id="PF00361">
    <property type="entry name" value="Proton_antipo_M"/>
    <property type="match status" value="1"/>
</dbReference>
<comment type="subcellular location">
    <subcellularLocation>
        <location evidence="2 20">Plastid</location>
        <location evidence="2 20">Chloroplast thylakoid membrane</location>
        <topology evidence="2 20">Multi-pass membrane protein</topology>
    </subcellularLocation>
</comment>
<feature type="transmembrane region" description="Helical" evidence="20">
    <location>
        <begin position="262"/>
        <end position="287"/>
    </location>
</feature>
<keyword evidence="15 20" id="KW-0520">NAD</keyword>
<dbReference type="PRINTS" id="PR01434">
    <property type="entry name" value="NADHDHGNASE5"/>
</dbReference>
<evidence type="ECO:0000256" key="7">
    <source>
        <dbReference type="ARBA" id="ARBA00022528"/>
    </source>
</evidence>
<keyword evidence="6 20" id="KW-0813">Transport</keyword>
<name>A0A4D6SWS7_9LAMI</name>
<dbReference type="InterPro" id="IPR002128">
    <property type="entry name" value="NADH_UbQ_OxRdtase_chlpt_su5_C"/>
</dbReference>
<dbReference type="PANTHER" id="PTHR42829">
    <property type="entry name" value="NADH-UBIQUINONE OXIDOREDUCTASE CHAIN 5"/>
    <property type="match status" value="1"/>
</dbReference>
<accession>A0A4D6SWS7</accession>
<dbReference type="GO" id="GO:0008137">
    <property type="term" value="F:NADH dehydrogenase (ubiquinone) activity"/>
    <property type="evidence" value="ECO:0007669"/>
    <property type="project" value="InterPro"/>
</dbReference>
<keyword evidence="11 20" id="KW-0521">NADP</keyword>
<feature type="transmembrane region" description="Helical" evidence="20">
    <location>
        <begin position="6"/>
        <end position="28"/>
    </location>
</feature>
<evidence type="ECO:0000259" key="22">
    <source>
        <dbReference type="Pfam" id="PF00662"/>
    </source>
</evidence>
<geneLocation type="chloroplast" evidence="24"/>
<dbReference type="EMBL" id="MH817906">
    <property type="protein sequence ID" value="QCG71322.1"/>
    <property type="molecule type" value="Genomic_DNA"/>
</dbReference>
<evidence type="ECO:0000256" key="13">
    <source>
        <dbReference type="ARBA" id="ARBA00022967"/>
    </source>
</evidence>
<reference evidence="24" key="2">
    <citation type="journal article" date="2019" name="Mol. Ecol. Resour.">
        <title>Phylogenomics using low-depth whole genome sequencing: A case study with the olive tribe.</title>
        <authorList>
            <person name="Olofsson J.K."/>
            <person name="Cantera I."/>
            <person name="Van de Paer C."/>
            <person name="Hong-Wa C."/>
            <person name="Zedane L."/>
            <person name="Dunning L.T."/>
            <person name="Alberti A."/>
            <person name="Christin P.A."/>
            <person name="Besnard G."/>
        </authorList>
    </citation>
    <scope>NUCLEOTIDE SEQUENCE</scope>
</reference>
<evidence type="ECO:0000259" key="21">
    <source>
        <dbReference type="Pfam" id="PF00361"/>
    </source>
</evidence>
<dbReference type="InterPro" id="IPR003945">
    <property type="entry name" value="NU5C-like"/>
</dbReference>
<keyword evidence="14 20" id="KW-1133">Transmembrane helix</keyword>
<dbReference type="GO" id="GO:0048038">
    <property type="term" value="F:quinone binding"/>
    <property type="evidence" value="ECO:0007669"/>
    <property type="project" value="UniProtKB-KW"/>
</dbReference>
<comment type="catalytic activity">
    <reaction evidence="19 20">
        <text>a plastoquinone + NADH + (n+1) H(+)(in) = a plastoquinol + NAD(+) + n H(+)(out)</text>
        <dbReference type="Rhea" id="RHEA:42608"/>
        <dbReference type="Rhea" id="RHEA-COMP:9561"/>
        <dbReference type="Rhea" id="RHEA-COMP:9562"/>
        <dbReference type="ChEBI" id="CHEBI:15378"/>
        <dbReference type="ChEBI" id="CHEBI:17757"/>
        <dbReference type="ChEBI" id="CHEBI:57540"/>
        <dbReference type="ChEBI" id="CHEBI:57945"/>
        <dbReference type="ChEBI" id="CHEBI:62192"/>
    </reaction>
</comment>
<comment type="similarity">
    <text evidence="3 20">Belongs to the complex I subunit 5 family.</text>
</comment>
<feature type="transmembrane region" description="Helical" evidence="20">
    <location>
        <begin position="40"/>
        <end position="60"/>
    </location>
</feature>
<organism evidence="24">
    <name type="scientific">Forestiera segregata</name>
    <dbReference type="NCBI Taxonomy" id="126416"/>
    <lineage>
        <taxon>Eukaryota</taxon>
        <taxon>Viridiplantae</taxon>
        <taxon>Streptophyta</taxon>
        <taxon>Embryophyta</taxon>
        <taxon>Tracheophyta</taxon>
        <taxon>Spermatophyta</taxon>
        <taxon>Magnoliopsida</taxon>
        <taxon>eudicotyledons</taxon>
        <taxon>Gunneridae</taxon>
        <taxon>Pentapetalae</taxon>
        <taxon>asterids</taxon>
        <taxon>lamiids</taxon>
        <taxon>Lamiales</taxon>
        <taxon>Oleaceae</taxon>
        <taxon>Oleeae</taxon>
        <taxon>Forestiera</taxon>
    </lineage>
</organism>
<evidence type="ECO:0000256" key="6">
    <source>
        <dbReference type="ARBA" id="ARBA00022448"/>
    </source>
</evidence>
<gene>
    <name evidence="20 24" type="primary">ndhF</name>
</gene>
<evidence type="ECO:0000313" key="24">
    <source>
        <dbReference type="EMBL" id="QCG71322.1"/>
    </source>
</evidence>
<dbReference type="EC" id="7.1.1.-" evidence="20"/>
<keyword evidence="10 20" id="KW-0874">Quinone</keyword>
<dbReference type="Pfam" id="PF01010">
    <property type="entry name" value="Proton_antipo_C"/>
    <property type="match status" value="1"/>
</dbReference>
<feature type="transmembrane region" description="Helical" evidence="20">
    <location>
        <begin position="85"/>
        <end position="109"/>
    </location>
</feature>
<evidence type="ECO:0000256" key="12">
    <source>
        <dbReference type="ARBA" id="ARBA00022957"/>
    </source>
</evidence>
<keyword evidence="17 20" id="KW-0472">Membrane</keyword>
<dbReference type="InterPro" id="IPR001750">
    <property type="entry name" value="ND/Mrp_TM"/>
</dbReference>
<evidence type="ECO:0000256" key="5">
    <source>
        <dbReference type="ARBA" id="ARBA00018648"/>
    </source>
</evidence>
<feature type="domain" description="NADH-Ubiquinone oxidoreductase (complex I) chain 5 N-terminal" evidence="22">
    <location>
        <begin position="75"/>
        <end position="125"/>
    </location>
</feature>
<keyword evidence="12 20" id="KW-0618">Plastoquinone</keyword>
<keyword evidence="13" id="KW-1278">Translocase</keyword>
<evidence type="ECO:0000256" key="19">
    <source>
        <dbReference type="ARBA" id="ARBA00048026"/>
    </source>
</evidence>
<dbReference type="GO" id="GO:0003954">
    <property type="term" value="F:NADH dehydrogenase activity"/>
    <property type="evidence" value="ECO:0007669"/>
    <property type="project" value="TreeGrafter"/>
</dbReference>
<dbReference type="GeneID" id="40500448"/>
<evidence type="ECO:0000256" key="3">
    <source>
        <dbReference type="ARBA" id="ARBA00008200"/>
    </source>
</evidence>
<evidence type="ECO:0000256" key="9">
    <source>
        <dbReference type="ARBA" id="ARBA00022692"/>
    </source>
</evidence>
<dbReference type="GO" id="GO:0042773">
    <property type="term" value="P:ATP synthesis coupled electron transport"/>
    <property type="evidence" value="ECO:0007669"/>
    <property type="project" value="InterPro"/>
</dbReference>
<proteinExistence type="inferred from homology"/>
<keyword evidence="16 20" id="KW-0793">Thylakoid</keyword>
<feature type="transmembrane region" description="Helical" evidence="20">
    <location>
        <begin position="718"/>
        <end position="737"/>
    </location>
</feature>
<evidence type="ECO:0000256" key="1">
    <source>
        <dbReference type="ARBA" id="ARBA00004059"/>
    </source>
</evidence>
<evidence type="ECO:0000256" key="17">
    <source>
        <dbReference type="ARBA" id="ARBA00023136"/>
    </source>
</evidence>
<feature type="domain" description="NADH:ubiquinone/plastoquinone oxidoreductase chloroplast chain 5 C-terminal" evidence="23">
    <location>
        <begin position="448"/>
        <end position="685"/>
    </location>
</feature>
<feature type="transmembrane region" description="Helical" evidence="20">
    <location>
        <begin position="393"/>
        <end position="412"/>
    </location>
</feature>
<dbReference type="PRINTS" id="PR01435">
    <property type="entry name" value="NPOXDRDTASE5"/>
</dbReference>
<comment type="catalytic activity">
    <reaction evidence="18 20">
        <text>a plastoquinone + NADPH + (n+1) H(+)(in) = a plastoquinol + NADP(+) + n H(+)(out)</text>
        <dbReference type="Rhea" id="RHEA:42612"/>
        <dbReference type="Rhea" id="RHEA-COMP:9561"/>
        <dbReference type="Rhea" id="RHEA-COMP:9562"/>
        <dbReference type="ChEBI" id="CHEBI:15378"/>
        <dbReference type="ChEBI" id="CHEBI:17757"/>
        <dbReference type="ChEBI" id="CHEBI:57783"/>
        <dbReference type="ChEBI" id="CHEBI:58349"/>
        <dbReference type="ChEBI" id="CHEBI:62192"/>
    </reaction>
</comment>
<dbReference type="AlphaFoldDB" id="A0A4D6SWS7"/>
<feature type="transmembrane region" description="Helical" evidence="20">
    <location>
        <begin position="145"/>
        <end position="166"/>
    </location>
</feature>
<dbReference type="InterPro" id="IPR001516">
    <property type="entry name" value="Proton_antipo_N"/>
</dbReference>
<evidence type="ECO:0000256" key="2">
    <source>
        <dbReference type="ARBA" id="ARBA00004454"/>
    </source>
</evidence>
<evidence type="ECO:0000256" key="8">
    <source>
        <dbReference type="ARBA" id="ARBA00022640"/>
    </source>
</evidence>
<evidence type="ECO:0000256" key="4">
    <source>
        <dbReference type="ARBA" id="ARBA00011199"/>
    </source>
</evidence>
<comment type="subunit">
    <text evidence="4 20">NDH is composed of at least 16 different subunits, 5 of which are encoded in the nucleus.</text>
</comment>
<dbReference type="GO" id="GO:0015990">
    <property type="term" value="P:electron transport coupled proton transport"/>
    <property type="evidence" value="ECO:0007669"/>
    <property type="project" value="TreeGrafter"/>
</dbReference>
<reference evidence="24" key="1">
    <citation type="submission" date="2018-08" db="EMBL/GenBank/DDBJ databases">
        <authorList>
            <person name="Olofsson J."/>
            <person name="Cantera I."/>
            <person name="Van de Paer C."/>
            <person name="Hong-Wa C."/>
            <person name="Zedane L."/>
            <person name="Dunning L."/>
            <person name="Alberti A."/>
            <person name="Christin P.-A."/>
            <person name="Besnard G."/>
        </authorList>
    </citation>
    <scope>NUCLEOTIDE SEQUENCE</scope>
</reference>
<evidence type="ECO:0000256" key="16">
    <source>
        <dbReference type="ARBA" id="ARBA00023078"/>
    </source>
</evidence>
<protein>
    <recommendedName>
        <fullName evidence="5 20">NAD(P)H-quinone oxidoreductase subunit 5, chloroplastic</fullName>
        <ecNumber evidence="20">7.1.1.-</ecNumber>
    </recommendedName>
    <alternativeName>
        <fullName evidence="20">NADH-plastoquinone oxidoreductase subunit 5</fullName>
    </alternativeName>
</protein>
<feature type="transmembrane region" description="Helical" evidence="20">
    <location>
        <begin position="293"/>
        <end position="311"/>
    </location>
</feature>
<evidence type="ECO:0000256" key="20">
    <source>
        <dbReference type="RuleBase" id="RU364062"/>
    </source>
</evidence>
<dbReference type="NCBIfam" id="NF005141">
    <property type="entry name" value="PRK06590.1"/>
    <property type="match status" value="1"/>
</dbReference>
<keyword evidence="7 20" id="KW-0150">Chloroplast</keyword>
<dbReference type="Gene3D" id="1.20.5.2700">
    <property type="match status" value="1"/>
</dbReference>
<feature type="domain" description="NADH:quinone oxidoreductase/Mrp antiporter transmembrane" evidence="21">
    <location>
        <begin position="141"/>
        <end position="442"/>
    </location>
</feature>
<feature type="transmembrane region" description="Helical" evidence="20">
    <location>
        <begin position="187"/>
        <end position="205"/>
    </location>
</feature>
<feature type="transmembrane region" description="Helical" evidence="20">
    <location>
        <begin position="545"/>
        <end position="566"/>
    </location>
</feature>
<dbReference type="PANTHER" id="PTHR42829:SF2">
    <property type="entry name" value="NADH-UBIQUINONE OXIDOREDUCTASE CHAIN 5"/>
    <property type="match status" value="1"/>
</dbReference>
<keyword evidence="9 20" id="KW-0812">Transmembrane</keyword>
<evidence type="ECO:0000256" key="18">
    <source>
        <dbReference type="ARBA" id="ARBA00047726"/>
    </source>
</evidence>
<feature type="transmembrane region" description="Helical" evidence="20">
    <location>
        <begin position="424"/>
        <end position="447"/>
    </location>
</feature>
<dbReference type="GO" id="GO:0009535">
    <property type="term" value="C:chloroplast thylakoid membrane"/>
    <property type="evidence" value="ECO:0007669"/>
    <property type="project" value="UniProtKB-SubCell"/>
</dbReference>
<evidence type="ECO:0000256" key="14">
    <source>
        <dbReference type="ARBA" id="ARBA00022989"/>
    </source>
</evidence>
<keyword evidence="8 20" id="KW-0934">Plastid</keyword>
<dbReference type="RefSeq" id="YP_009653729.1">
    <property type="nucleotide sequence ID" value="NC_042785.1"/>
</dbReference>
<feature type="transmembrane region" description="Helical" evidence="20">
    <location>
        <begin position="121"/>
        <end position="139"/>
    </location>
</feature>
<feature type="transmembrane region" description="Helical" evidence="20">
    <location>
        <begin position="601"/>
        <end position="619"/>
    </location>
</feature>
<feature type="transmembrane region" description="Helical" evidence="20">
    <location>
        <begin position="318"/>
        <end position="339"/>
    </location>
</feature>
<evidence type="ECO:0000256" key="11">
    <source>
        <dbReference type="ARBA" id="ARBA00022857"/>
    </source>
</evidence>
<evidence type="ECO:0000259" key="23">
    <source>
        <dbReference type="Pfam" id="PF01010"/>
    </source>
</evidence>
<comment type="function">
    <text evidence="1 20">NDH shuttles electrons from NAD(P)H:plastoquinone, via FMN and iron-sulfur (Fe-S) centers, to quinones in the photosynthetic chain and possibly in a chloroplast respiratory chain. The immediate electron acceptor for the enzyme in this species is believed to be plastoquinone. Couples the redox reaction to proton translocation, and thus conserves the redox energy in a proton gradient.</text>
</comment>
<dbReference type="NCBIfam" id="TIGR01974">
    <property type="entry name" value="NDH_I_L"/>
    <property type="match status" value="1"/>
</dbReference>
<evidence type="ECO:0000256" key="15">
    <source>
        <dbReference type="ARBA" id="ARBA00023027"/>
    </source>
</evidence>
<dbReference type="Pfam" id="PF00662">
    <property type="entry name" value="Proton_antipo_N"/>
    <property type="match status" value="1"/>
</dbReference>
<evidence type="ECO:0000256" key="10">
    <source>
        <dbReference type="ARBA" id="ARBA00022719"/>
    </source>
</evidence>
<dbReference type="InterPro" id="IPR018393">
    <property type="entry name" value="NADHpl_OxRdtase_5_subgr"/>
</dbReference>